<gene>
    <name evidence="2" type="ORF">BDV96DRAFT_683351</name>
</gene>
<accession>A0A6A5ZNG4</accession>
<proteinExistence type="predicted"/>
<keyword evidence="1" id="KW-0732">Signal</keyword>
<dbReference type="GO" id="GO:0008237">
    <property type="term" value="F:metallopeptidase activity"/>
    <property type="evidence" value="ECO:0007669"/>
    <property type="project" value="InterPro"/>
</dbReference>
<dbReference type="InterPro" id="IPR024079">
    <property type="entry name" value="MetalloPept_cat_dom_sf"/>
</dbReference>
<evidence type="ECO:0000313" key="3">
    <source>
        <dbReference type="Proteomes" id="UP000799770"/>
    </source>
</evidence>
<evidence type="ECO:0000256" key="1">
    <source>
        <dbReference type="SAM" id="SignalP"/>
    </source>
</evidence>
<organism evidence="2 3">
    <name type="scientific">Lophiotrema nucula</name>
    <dbReference type="NCBI Taxonomy" id="690887"/>
    <lineage>
        <taxon>Eukaryota</taxon>
        <taxon>Fungi</taxon>
        <taxon>Dikarya</taxon>
        <taxon>Ascomycota</taxon>
        <taxon>Pezizomycotina</taxon>
        <taxon>Dothideomycetes</taxon>
        <taxon>Pleosporomycetidae</taxon>
        <taxon>Pleosporales</taxon>
        <taxon>Lophiotremataceae</taxon>
        <taxon>Lophiotrema</taxon>
    </lineage>
</organism>
<dbReference type="Proteomes" id="UP000799770">
    <property type="component" value="Unassembled WGS sequence"/>
</dbReference>
<feature type="signal peptide" evidence="1">
    <location>
        <begin position="1"/>
        <end position="19"/>
    </location>
</feature>
<dbReference type="Gene3D" id="3.40.390.10">
    <property type="entry name" value="Collagenase (Catalytic Domain)"/>
    <property type="match status" value="1"/>
</dbReference>
<keyword evidence="3" id="KW-1185">Reference proteome</keyword>
<sequence>MRLLHGAAQWCILIHLSLSLYIPSSYKPLKREFTNANIEDRINDGDAFWREELLETIATVRLLATYALRVPPDHPFVQEWFLDNSFVDLRNRIFQEIIGIIDNPPPHFRFIRTPQQETGTHAVTLAGRWADGLYPELDGTNRRGGVIHLFPEFWAANETFRDIPLIPPSEGRMDRDLNTRASTLLHEMVHLASFLLNIDLAAEGFTQPFIDIVNDRVEDGTGAPEQTDLVADPNGRLVDDIVPEDYLVAGNQQDDRPRQWLAEIRPPNEPSPPPAYDTVRMRIMLHQVHGTQMAAWNADNYAGFAMAAFRDRPIPAFNPSDPYGDLDEALEFAANVEEPPSPNIRAGEGDPAINFELGDIAVRFMLRATEMWVGYDQLGKDFTKPF</sequence>
<feature type="chain" id="PRO_5025429826" evidence="1">
    <location>
        <begin position="20"/>
        <end position="386"/>
    </location>
</feature>
<dbReference type="AlphaFoldDB" id="A0A6A5ZNG4"/>
<dbReference type="OrthoDB" id="10446783at2759"/>
<dbReference type="EMBL" id="ML977313">
    <property type="protein sequence ID" value="KAF2120959.1"/>
    <property type="molecule type" value="Genomic_DNA"/>
</dbReference>
<name>A0A6A5ZNG4_9PLEO</name>
<reference evidence="2" key="1">
    <citation type="journal article" date="2020" name="Stud. Mycol.">
        <title>101 Dothideomycetes genomes: a test case for predicting lifestyles and emergence of pathogens.</title>
        <authorList>
            <person name="Haridas S."/>
            <person name="Albert R."/>
            <person name="Binder M."/>
            <person name="Bloem J."/>
            <person name="Labutti K."/>
            <person name="Salamov A."/>
            <person name="Andreopoulos B."/>
            <person name="Baker S."/>
            <person name="Barry K."/>
            <person name="Bills G."/>
            <person name="Bluhm B."/>
            <person name="Cannon C."/>
            <person name="Castanera R."/>
            <person name="Culley D."/>
            <person name="Daum C."/>
            <person name="Ezra D."/>
            <person name="Gonzalez J."/>
            <person name="Henrissat B."/>
            <person name="Kuo A."/>
            <person name="Liang C."/>
            <person name="Lipzen A."/>
            <person name="Lutzoni F."/>
            <person name="Magnuson J."/>
            <person name="Mondo S."/>
            <person name="Nolan M."/>
            <person name="Ohm R."/>
            <person name="Pangilinan J."/>
            <person name="Park H.-J."/>
            <person name="Ramirez L."/>
            <person name="Alfaro M."/>
            <person name="Sun H."/>
            <person name="Tritt A."/>
            <person name="Yoshinaga Y."/>
            <person name="Zwiers L.-H."/>
            <person name="Turgeon B."/>
            <person name="Goodwin S."/>
            <person name="Spatafora J."/>
            <person name="Crous P."/>
            <person name="Grigoriev I."/>
        </authorList>
    </citation>
    <scope>NUCLEOTIDE SEQUENCE</scope>
    <source>
        <strain evidence="2">CBS 627.86</strain>
    </source>
</reference>
<protein>
    <submittedName>
        <fullName evidence="2">Uncharacterized protein</fullName>
    </submittedName>
</protein>
<evidence type="ECO:0000313" key="2">
    <source>
        <dbReference type="EMBL" id="KAF2120959.1"/>
    </source>
</evidence>